<dbReference type="GO" id="GO:0016829">
    <property type="term" value="F:lyase activity"/>
    <property type="evidence" value="ECO:0007669"/>
    <property type="project" value="UniProtKB-KW"/>
</dbReference>
<reference evidence="8" key="1">
    <citation type="journal article" date="2021" name="Proc. Natl. Acad. Sci. U.S.A.">
        <title>A Catalog of Tens of Thousands of Viruses from Human Metagenomes Reveals Hidden Associations with Chronic Diseases.</title>
        <authorList>
            <person name="Tisza M.J."/>
            <person name="Buck C.B."/>
        </authorList>
    </citation>
    <scope>NUCLEOTIDE SEQUENCE</scope>
    <source>
        <strain evidence="8">CtJ7x27</strain>
    </source>
</reference>
<keyword evidence="3" id="KW-0479">Metal-binding</keyword>
<evidence type="ECO:0000256" key="5">
    <source>
        <dbReference type="ARBA" id="ARBA00023004"/>
    </source>
</evidence>
<organism evidence="8">
    <name type="scientific">Siphoviridae sp. ctJ7x27</name>
    <dbReference type="NCBI Taxonomy" id="2827835"/>
    <lineage>
        <taxon>Viruses</taxon>
        <taxon>Duplodnaviria</taxon>
        <taxon>Heunggongvirae</taxon>
        <taxon>Uroviricota</taxon>
        <taxon>Caudoviricetes</taxon>
    </lineage>
</organism>
<evidence type="ECO:0000256" key="7">
    <source>
        <dbReference type="ARBA" id="ARBA00023239"/>
    </source>
</evidence>
<dbReference type="InterPro" id="IPR058240">
    <property type="entry name" value="rSAM_sf"/>
</dbReference>
<dbReference type="PANTHER" id="PTHR42836:SF1">
    <property type="entry name" value="7-CARBOXY-7-DEAZAGUANINE SYNTHASE"/>
    <property type="match status" value="1"/>
</dbReference>
<dbReference type="InterPro" id="IPR007197">
    <property type="entry name" value="rSAM"/>
</dbReference>
<evidence type="ECO:0000256" key="1">
    <source>
        <dbReference type="ARBA" id="ARBA00022485"/>
    </source>
</evidence>
<proteinExistence type="inferred from homology"/>
<evidence type="ECO:0000256" key="2">
    <source>
        <dbReference type="ARBA" id="ARBA00022691"/>
    </source>
</evidence>
<dbReference type="SFLD" id="SFLDS00029">
    <property type="entry name" value="Radical_SAM"/>
    <property type="match status" value="1"/>
</dbReference>
<keyword evidence="7" id="KW-0456">Lyase</keyword>
<dbReference type="SUPFAM" id="SSF102114">
    <property type="entry name" value="Radical SAM enzymes"/>
    <property type="match status" value="1"/>
</dbReference>
<protein>
    <submittedName>
        <fullName evidence="8">Organic radical activating enzyme</fullName>
    </submittedName>
</protein>
<dbReference type="GO" id="GO:0046872">
    <property type="term" value="F:metal ion binding"/>
    <property type="evidence" value="ECO:0007669"/>
    <property type="project" value="UniProtKB-KW"/>
</dbReference>
<dbReference type="GO" id="GO:0051539">
    <property type="term" value="F:4 iron, 4 sulfur cluster binding"/>
    <property type="evidence" value="ECO:0007669"/>
    <property type="project" value="UniProtKB-KW"/>
</dbReference>
<dbReference type="HAMAP" id="MF_00917">
    <property type="entry name" value="QueE"/>
    <property type="match status" value="1"/>
</dbReference>
<dbReference type="PANTHER" id="PTHR42836">
    <property type="entry name" value="7-CARBOXY-7-DEAZAGUANINE SYNTHASE"/>
    <property type="match status" value="1"/>
</dbReference>
<evidence type="ECO:0000313" key="8">
    <source>
        <dbReference type="EMBL" id="DAF45643.1"/>
    </source>
</evidence>
<dbReference type="PIRSF" id="PIRSF000370">
    <property type="entry name" value="QueE"/>
    <property type="match status" value="1"/>
</dbReference>
<evidence type="ECO:0000256" key="6">
    <source>
        <dbReference type="ARBA" id="ARBA00023014"/>
    </source>
</evidence>
<dbReference type="Gene3D" id="3.20.20.70">
    <property type="entry name" value="Aldolase class I"/>
    <property type="match status" value="1"/>
</dbReference>
<keyword evidence="2" id="KW-0949">S-adenosyl-L-methionine</keyword>
<accession>A0A8S5S4A4</accession>
<keyword evidence="6" id="KW-0411">Iron-sulfur</keyword>
<dbReference type="InterPro" id="IPR013785">
    <property type="entry name" value="Aldolase_TIM"/>
</dbReference>
<keyword evidence="1" id="KW-0004">4Fe-4S</keyword>
<keyword evidence="4" id="KW-0460">Magnesium</keyword>
<keyword evidence="5" id="KW-0408">Iron</keyword>
<evidence type="ECO:0000256" key="4">
    <source>
        <dbReference type="ARBA" id="ARBA00022842"/>
    </source>
</evidence>
<dbReference type="InterPro" id="IPR024924">
    <property type="entry name" value="7-CO-7-deazaguanine_synth-like"/>
</dbReference>
<dbReference type="EMBL" id="BK032517">
    <property type="protein sequence ID" value="DAF45643.1"/>
    <property type="molecule type" value="Genomic_DNA"/>
</dbReference>
<sequence>MLNNQAPEPRIHNKNVLQVHSIFYTIQGEGPFCGKPALFIRLAGCVIQCPGCDTDYTSRRKHYHVQDLIAHCQLIMYKGGLIVITGGEPFRQDLSLFIPELTKRGFIVQVETNGMVPPSQGVHFSTDLHQPQGKAYIVCSPKDKVINKQILRACCCLKYVMGADDVGEDGLPNTVLGRRLKGIVARPPSWFQRPIYLQPMDEKDEEKNARNIRACIQSCMEKGYTLQLQIHKYLNLE</sequence>
<evidence type="ECO:0000256" key="3">
    <source>
        <dbReference type="ARBA" id="ARBA00022723"/>
    </source>
</evidence>
<name>A0A8S5S4A4_9CAUD</name>